<proteinExistence type="inferred from homology"/>
<evidence type="ECO:0000256" key="2">
    <source>
        <dbReference type="ARBA" id="ARBA00008598"/>
    </source>
</evidence>
<protein>
    <recommendedName>
        <fullName evidence="10">Type I restriction enzyme endonuclease subunit</fullName>
        <shortName evidence="10">R protein</shortName>
        <ecNumber evidence="10">3.1.21.3</ecNumber>
    </recommendedName>
</protein>
<evidence type="ECO:0000256" key="10">
    <source>
        <dbReference type="RuleBase" id="RU364115"/>
    </source>
</evidence>
<dbReference type="CDD" id="cd18800">
    <property type="entry name" value="SF2_C_EcoR124I-like"/>
    <property type="match status" value="1"/>
</dbReference>
<dbReference type="Proteomes" id="UP000261931">
    <property type="component" value="Unassembled WGS sequence"/>
</dbReference>
<dbReference type="PANTHER" id="PTHR30195:SF15">
    <property type="entry name" value="TYPE I RESTRICTION ENZYME HINDI ENDONUCLEASE SUBUNIT"/>
    <property type="match status" value="1"/>
</dbReference>
<dbReference type="SMART" id="SM00487">
    <property type="entry name" value="DEXDc"/>
    <property type="match status" value="1"/>
</dbReference>
<evidence type="ECO:0000256" key="4">
    <source>
        <dbReference type="ARBA" id="ARBA00022741"/>
    </source>
</evidence>
<keyword evidence="6 13" id="KW-0255">Endonuclease</keyword>
<evidence type="ECO:0000256" key="9">
    <source>
        <dbReference type="ARBA" id="ARBA00023125"/>
    </source>
</evidence>
<dbReference type="InterPro" id="IPR040980">
    <property type="entry name" value="SWI2_SNF2"/>
</dbReference>
<comment type="catalytic activity">
    <reaction evidence="1 10">
        <text>Endonucleolytic cleavage of DNA to give random double-stranded fragments with terminal 5'-phosphates, ATP is simultaneously hydrolyzed.</text>
        <dbReference type="EC" id="3.1.21.3"/>
    </reaction>
</comment>
<evidence type="ECO:0000256" key="3">
    <source>
        <dbReference type="ARBA" id="ARBA00022722"/>
    </source>
</evidence>
<name>A0A372EJG8_9BURK</name>
<keyword evidence="14" id="KW-1185">Reference proteome</keyword>
<dbReference type="Gene3D" id="3.40.50.300">
    <property type="entry name" value="P-loop containing nucleotide triphosphate hydrolases"/>
    <property type="match status" value="2"/>
</dbReference>
<dbReference type="InterPro" id="IPR004473">
    <property type="entry name" value="Restrct_endonuc_typeI_HsdR"/>
</dbReference>
<dbReference type="GO" id="GO:0003677">
    <property type="term" value="F:DNA binding"/>
    <property type="evidence" value="ECO:0007669"/>
    <property type="project" value="UniProtKB-KW"/>
</dbReference>
<dbReference type="EC" id="3.1.21.3" evidence="10"/>
<keyword evidence="3" id="KW-0540">Nuclease</keyword>
<dbReference type="InterPro" id="IPR007409">
    <property type="entry name" value="Restrct_endonuc_type1_HsdR_N"/>
</dbReference>
<reference evidence="13 14" key="1">
    <citation type="submission" date="2018-08" db="EMBL/GenBank/DDBJ databases">
        <title>Hydrogenophaga sp. LA-38 isolated from sludge.</title>
        <authorList>
            <person name="Im W.-T."/>
        </authorList>
    </citation>
    <scope>NUCLEOTIDE SEQUENCE [LARGE SCALE GENOMIC DNA]</scope>
    <source>
        <strain evidence="13 14">LA-38</strain>
    </source>
</reference>
<comment type="subunit">
    <text evidence="10">The type I restriction/modification system is composed of three polypeptides R, M and S.</text>
</comment>
<keyword evidence="7 10" id="KW-0378">Hydrolase</keyword>
<dbReference type="RefSeq" id="WP_116959146.1">
    <property type="nucleotide sequence ID" value="NZ_QVLS01000006.1"/>
</dbReference>
<dbReference type="CDD" id="cd22332">
    <property type="entry name" value="HsdR_N"/>
    <property type="match status" value="1"/>
</dbReference>
<dbReference type="InterPro" id="IPR014001">
    <property type="entry name" value="Helicase_ATP-bd"/>
</dbReference>
<dbReference type="GO" id="GO:0009035">
    <property type="term" value="F:type I site-specific deoxyribonuclease activity"/>
    <property type="evidence" value="ECO:0007669"/>
    <property type="project" value="UniProtKB-EC"/>
</dbReference>
<dbReference type="Pfam" id="PF22679">
    <property type="entry name" value="T1R_D3-like"/>
    <property type="match status" value="1"/>
</dbReference>
<accession>A0A372EJG8</accession>
<dbReference type="Gene3D" id="3.90.1570.50">
    <property type="match status" value="1"/>
</dbReference>
<evidence type="ECO:0000256" key="8">
    <source>
        <dbReference type="ARBA" id="ARBA00022840"/>
    </source>
</evidence>
<keyword evidence="4 10" id="KW-0547">Nucleotide-binding</keyword>
<dbReference type="GO" id="GO:0009307">
    <property type="term" value="P:DNA restriction-modification system"/>
    <property type="evidence" value="ECO:0007669"/>
    <property type="project" value="UniProtKB-KW"/>
</dbReference>
<evidence type="ECO:0000259" key="12">
    <source>
        <dbReference type="PROSITE" id="PS51192"/>
    </source>
</evidence>
<dbReference type="PROSITE" id="PS51192">
    <property type="entry name" value="HELICASE_ATP_BIND_1"/>
    <property type="match status" value="1"/>
</dbReference>
<dbReference type="Pfam" id="PF18766">
    <property type="entry name" value="SWI2_SNF2"/>
    <property type="match status" value="1"/>
</dbReference>
<dbReference type="GO" id="GO:0005524">
    <property type="term" value="F:ATP binding"/>
    <property type="evidence" value="ECO:0007669"/>
    <property type="project" value="UniProtKB-KW"/>
</dbReference>
<dbReference type="AlphaFoldDB" id="A0A372EJG8"/>
<evidence type="ECO:0000256" key="6">
    <source>
        <dbReference type="ARBA" id="ARBA00022759"/>
    </source>
</evidence>
<feature type="domain" description="Helicase ATP-binding" evidence="12">
    <location>
        <begin position="279"/>
        <end position="452"/>
    </location>
</feature>
<dbReference type="InterPro" id="IPR055180">
    <property type="entry name" value="HsdR_RecA-like_helicase_dom_2"/>
</dbReference>
<comment type="similarity">
    <text evidence="2 10">Belongs to the HsdR family.</text>
</comment>
<dbReference type="InterPro" id="IPR027417">
    <property type="entry name" value="P-loop_NTPase"/>
</dbReference>
<keyword evidence="5 10" id="KW-0680">Restriction system</keyword>
<dbReference type="InterPro" id="IPR051268">
    <property type="entry name" value="Type-I_R_enzyme_R_subunit"/>
</dbReference>
<keyword evidence="8 10" id="KW-0067">ATP-binding</keyword>
<gene>
    <name evidence="13" type="ORF">DY262_11975</name>
</gene>
<evidence type="ECO:0000256" key="11">
    <source>
        <dbReference type="SAM" id="MobiDB-lite"/>
    </source>
</evidence>
<dbReference type="EMBL" id="QVLS01000006">
    <property type="protein sequence ID" value="RFP78796.1"/>
    <property type="molecule type" value="Genomic_DNA"/>
</dbReference>
<comment type="function">
    <text evidence="10">Subunit R is required for both nuclease and ATPase activities, but not for modification.</text>
</comment>
<evidence type="ECO:0000256" key="7">
    <source>
        <dbReference type="ARBA" id="ARBA00022801"/>
    </source>
</evidence>
<evidence type="ECO:0000256" key="1">
    <source>
        <dbReference type="ARBA" id="ARBA00000851"/>
    </source>
</evidence>
<comment type="caution">
    <text evidence="13">The sequence shown here is derived from an EMBL/GenBank/DDBJ whole genome shotgun (WGS) entry which is preliminary data.</text>
</comment>
<evidence type="ECO:0000256" key="5">
    <source>
        <dbReference type="ARBA" id="ARBA00022747"/>
    </source>
</evidence>
<dbReference type="NCBIfam" id="TIGR00348">
    <property type="entry name" value="hsdR"/>
    <property type="match status" value="1"/>
</dbReference>
<dbReference type="SUPFAM" id="SSF52540">
    <property type="entry name" value="P-loop containing nucleoside triphosphate hydrolases"/>
    <property type="match status" value="2"/>
</dbReference>
<keyword evidence="9 10" id="KW-0238">DNA-binding</keyword>
<feature type="region of interest" description="Disordered" evidence="11">
    <location>
        <begin position="813"/>
        <end position="839"/>
    </location>
</feature>
<evidence type="ECO:0000313" key="14">
    <source>
        <dbReference type="Proteomes" id="UP000261931"/>
    </source>
</evidence>
<feature type="compositionally biased region" description="Basic and acidic residues" evidence="11">
    <location>
        <begin position="821"/>
        <end position="833"/>
    </location>
</feature>
<evidence type="ECO:0000313" key="13">
    <source>
        <dbReference type="EMBL" id="RFP78796.1"/>
    </source>
</evidence>
<organism evidence="13 14">
    <name type="scientific">Hydrogenophaga borbori</name>
    <dbReference type="NCBI Taxonomy" id="2294117"/>
    <lineage>
        <taxon>Bacteria</taxon>
        <taxon>Pseudomonadati</taxon>
        <taxon>Pseudomonadota</taxon>
        <taxon>Betaproteobacteria</taxon>
        <taxon>Burkholderiales</taxon>
        <taxon>Comamonadaceae</taxon>
        <taxon>Hydrogenophaga</taxon>
    </lineage>
</organism>
<dbReference type="Pfam" id="PF04313">
    <property type="entry name" value="HSDR_N"/>
    <property type="match status" value="1"/>
</dbReference>
<sequence length="1040" mass="116499">MNAALRWLASLGWRHRPAAEAARWRSGPNDVLLRPRLIQALQAHRFEYRGERYPLSAGGIDQVVREVEGLSLADGLLAANERFYRLLTLGVTVTEFMPDGKKHQPTVPLVDWEAPDTNQWDAVESPELHTTIGAHPRRPGVLGYVNGLPLVVIEGPASGGHPRAAPVHEAIQRQLHHQRPDETPGLFVYAQLLLALGSGEARYATTGTPPRAWARWREEPGDGTGSNEPERTVRALLRPERLLELLRHFVLFDRRLGKVIARPHQYFGVRAMLQRIQQRRPDGARQGGVLWHTTGSGKSLTMVFLARALVFHPDTQACRVLVVTDRLDLEDQLARNFTNGGAFGSAVAAKKDGEKARVGSGRELARRIGRGSERIVFTLVHKFTTATQRPECYNPSADIVALVDEGHRSHGGQLHERLRRVLPRAACLAFTGTPLLKEEKTSQRFGPIVHAYSLQRAVDDGTVVPLLYEERVPEMGVDDDAANHWFNRISAGLTPEQTAELKGRYTSRRAVYGAPQRIELIAWDIAQHFERHVKRLGLKGQVATASKLDAIRYHRCLEATGLVSSAVIMSPPDNGEGHDAIDDQGRLEVQRWWDAHVGRDAQAHEHRVLRDFSGDGGPELLIVVDRLLTGFDEPRNAVLYIDKPLKAHNLIQAVARVNRPHEAKRHGLLVDYRGILRELDSALRDYQNLEARTQGGYELDDVAGLYRPVSAEYRQLPALHAALRALFDEVRDPSDLEQYRQALMPRFVDSGSGQGLDAQQQRRDAFYAALRRFTQCLQTAEASRSFFDDPQVSEQAIATYRAERRFFNGLRRIAQGDAQETEDRSDSGPEHLRHAAGPRWQRLAVREPEGAYLLTPPARTDAPERWSPEKARNEADLVRARLRKTIQVALADDPYAQTVFADRLKQAVAQTQALFDQPLKQYMLLVRLEDQVAARTVDGLPGALADHPLARAYCGICRLVLGEEAFARTPPDAWARQALSIDAVVGRAMVEHSLNPHNIGFVIRQALLPELFALMGLEHAREVIERVVEVARVRMERACR</sequence>
<dbReference type="PANTHER" id="PTHR30195">
    <property type="entry name" value="TYPE I SITE-SPECIFIC DEOXYRIBONUCLEASE PROTEIN SUBUNIT M AND R"/>
    <property type="match status" value="1"/>
</dbReference>